<protein>
    <submittedName>
        <fullName evidence="1">DUF192 domain-containing protein</fullName>
    </submittedName>
</protein>
<dbReference type="Proteomes" id="UP000321562">
    <property type="component" value="Unassembled WGS sequence"/>
</dbReference>
<evidence type="ECO:0000313" key="2">
    <source>
        <dbReference type="Proteomes" id="UP000321562"/>
    </source>
</evidence>
<gene>
    <name evidence="1" type="ORF">FQV27_02945</name>
</gene>
<sequence length="155" mass="16279">MVLGLAAPANAGATAPVCDAGLAQFPAVGKQVRVEIADDPAERAQGLMARRSLAPESGMLFIYDSPQTVSFWMKNTLIPLDMVFMDDRGVIRHIHPNAVPLDLTSVPGAAPDDPSPERLMVLEVAGGGAGRMGLQPGMAMAHPRLDQKRAAIPCG</sequence>
<keyword evidence="2" id="KW-1185">Reference proteome</keyword>
<dbReference type="PANTHER" id="PTHR37953">
    <property type="entry name" value="UPF0127 PROTEIN MJ1496"/>
    <property type="match status" value="1"/>
</dbReference>
<proteinExistence type="predicted"/>
<organism evidence="1 2">
    <name type="scientific">Paracoccus aurantiacus</name>
    <dbReference type="NCBI Taxonomy" id="2599412"/>
    <lineage>
        <taxon>Bacteria</taxon>
        <taxon>Pseudomonadati</taxon>
        <taxon>Pseudomonadota</taxon>
        <taxon>Alphaproteobacteria</taxon>
        <taxon>Rhodobacterales</taxon>
        <taxon>Paracoccaceae</taxon>
        <taxon>Paracoccus</taxon>
    </lineage>
</organism>
<comment type="caution">
    <text evidence="1">The sequence shown here is derived from an EMBL/GenBank/DDBJ whole genome shotgun (WGS) entry which is preliminary data.</text>
</comment>
<accession>A0A5C6SA31</accession>
<dbReference type="EMBL" id="VOPL01000001">
    <property type="protein sequence ID" value="TXB71341.1"/>
    <property type="molecule type" value="Genomic_DNA"/>
</dbReference>
<dbReference type="OrthoDB" id="9808290at2"/>
<dbReference type="InterPro" id="IPR038695">
    <property type="entry name" value="Saro_0823-like_sf"/>
</dbReference>
<evidence type="ECO:0000313" key="1">
    <source>
        <dbReference type="EMBL" id="TXB71341.1"/>
    </source>
</evidence>
<dbReference type="AlphaFoldDB" id="A0A5C6SA31"/>
<dbReference type="Pfam" id="PF02643">
    <property type="entry name" value="DUF192"/>
    <property type="match status" value="1"/>
</dbReference>
<dbReference type="Gene3D" id="2.60.120.1140">
    <property type="entry name" value="Protein of unknown function DUF192"/>
    <property type="match status" value="1"/>
</dbReference>
<reference evidence="1 2" key="1">
    <citation type="submission" date="2019-08" db="EMBL/GenBank/DDBJ databases">
        <authorList>
            <person name="Ye J."/>
        </authorList>
    </citation>
    <scope>NUCLEOTIDE SEQUENCE [LARGE SCALE GENOMIC DNA]</scope>
    <source>
        <strain evidence="1 2">TK008</strain>
    </source>
</reference>
<name>A0A5C6SA31_9RHOB</name>
<dbReference type="InterPro" id="IPR003795">
    <property type="entry name" value="DUF192"/>
</dbReference>
<dbReference type="PANTHER" id="PTHR37953:SF1">
    <property type="entry name" value="UPF0127 PROTEIN MJ1496"/>
    <property type="match status" value="1"/>
</dbReference>